<dbReference type="AlphaFoldDB" id="A0A1G9NAN6"/>
<evidence type="ECO:0000256" key="1">
    <source>
        <dbReference type="SAM" id="Coils"/>
    </source>
</evidence>
<name>A0A1G9NAN6_9RHOB</name>
<keyword evidence="2" id="KW-0472">Membrane</keyword>
<evidence type="ECO:0000256" key="2">
    <source>
        <dbReference type="SAM" id="Phobius"/>
    </source>
</evidence>
<feature type="transmembrane region" description="Helical" evidence="2">
    <location>
        <begin position="133"/>
        <end position="151"/>
    </location>
</feature>
<accession>A0A1G9NAN6</accession>
<dbReference type="OrthoDB" id="7876532at2"/>
<keyword evidence="2" id="KW-1133">Transmembrane helix</keyword>
<protein>
    <submittedName>
        <fullName evidence="3">Uncharacterized protein</fullName>
    </submittedName>
</protein>
<evidence type="ECO:0000313" key="3">
    <source>
        <dbReference type="EMBL" id="SDL83540.1"/>
    </source>
</evidence>
<keyword evidence="1" id="KW-0175">Coiled coil</keyword>
<feature type="coiled-coil region" evidence="1">
    <location>
        <begin position="91"/>
        <end position="122"/>
    </location>
</feature>
<sequence>MPDRPPPAPPALSDVALRETLDLLGQVVASMSARIDKQGERIEALAKAVEKIRSAAKRTEQQTDPAAYARFIGAEVETALDGVLDQFAAAIRAIRSDHETTAARLKELEQAEEAALVRLRQEIDAAARWRGRVPWVWAGAVFTALLLAVVLKGSL</sequence>
<evidence type="ECO:0000313" key="4">
    <source>
        <dbReference type="Proteomes" id="UP000199555"/>
    </source>
</evidence>
<keyword evidence="4" id="KW-1185">Reference proteome</keyword>
<proteinExistence type="predicted"/>
<dbReference type="STRING" id="525640.SAMN04487971_1289"/>
<dbReference type="Proteomes" id="UP000199555">
    <property type="component" value="Unassembled WGS sequence"/>
</dbReference>
<organism evidence="3 4">
    <name type="scientific">Paracoccus chinensis</name>
    <dbReference type="NCBI Taxonomy" id="525640"/>
    <lineage>
        <taxon>Bacteria</taxon>
        <taxon>Pseudomonadati</taxon>
        <taxon>Pseudomonadota</taxon>
        <taxon>Alphaproteobacteria</taxon>
        <taxon>Rhodobacterales</taxon>
        <taxon>Paracoccaceae</taxon>
        <taxon>Paracoccus</taxon>
    </lineage>
</organism>
<dbReference type="EMBL" id="FNGE01000028">
    <property type="protein sequence ID" value="SDL83540.1"/>
    <property type="molecule type" value="Genomic_DNA"/>
</dbReference>
<reference evidence="4" key="1">
    <citation type="submission" date="2016-10" db="EMBL/GenBank/DDBJ databases">
        <authorList>
            <person name="Varghese N."/>
            <person name="Submissions S."/>
        </authorList>
    </citation>
    <scope>NUCLEOTIDE SEQUENCE [LARGE SCALE GENOMIC DNA]</scope>
    <source>
        <strain evidence="4">CGMCC 1.7655</strain>
    </source>
</reference>
<gene>
    <name evidence="3" type="ORF">SAMN04487971_1289</name>
</gene>
<keyword evidence="2" id="KW-0812">Transmembrane</keyword>
<dbReference type="RefSeq" id="WP_139166787.1">
    <property type="nucleotide sequence ID" value="NZ_FNGE01000028.1"/>
</dbReference>